<feature type="binding site" evidence="3">
    <location>
        <position position="197"/>
    </location>
    <ligand>
        <name>substrate</name>
    </ligand>
</feature>
<proteinExistence type="inferred from homology"/>
<evidence type="ECO:0000256" key="2">
    <source>
        <dbReference type="ARBA" id="ARBA00023235"/>
    </source>
</evidence>
<feature type="region of interest" description="Disordered" evidence="5">
    <location>
        <begin position="315"/>
        <end position="371"/>
    </location>
</feature>
<evidence type="ECO:0000256" key="4">
    <source>
        <dbReference type="NCBIfam" id="TIGR00652"/>
    </source>
</evidence>
<dbReference type="SUPFAM" id="SSF54506">
    <property type="entry name" value="Diaminopimelate epimerase-like"/>
    <property type="match status" value="2"/>
</dbReference>
<dbReference type="GO" id="GO:0008837">
    <property type="term" value="F:diaminopimelate epimerase activity"/>
    <property type="evidence" value="ECO:0007669"/>
    <property type="project" value="UniProtKB-UniRule"/>
</dbReference>
<accession>A0A396RR26</accession>
<evidence type="ECO:0000256" key="3">
    <source>
        <dbReference type="HAMAP-Rule" id="MF_00197"/>
    </source>
</evidence>
<dbReference type="HAMAP" id="MF_00197">
    <property type="entry name" value="DAP_epimerase"/>
    <property type="match status" value="1"/>
</dbReference>
<protein>
    <recommendedName>
        <fullName evidence="3 4">Diaminopimelate epimerase</fullName>
        <shortName evidence="3">DAP epimerase</shortName>
        <ecNumber evidence="3 4">5.1.1.7</ecNumber>
    </recommendedName>
    <alternativeName>
        <fullName evidence="3">PLP-independent amino acid racemase</fullName>
    </alternativeName>
</protein>
<organism evidence="6 7">
    <name type="scientific">Sphingomonas gilva</name>
    <dbReference type="NCBI Taxonomy" id="2305907"/>
    <lineage>
        <taxon>Bacteria</taxon>
        <taxon>Pseudomonadati</taxon>
        <taxon>Pseudomonadota</taxon>
        <taxon>Alphaproteobacteria</taxon>
        <taxon>Sphingomonadales</taxon>
        <taxon>Sphingomonadaceae</taxon>
        <taxon>Sphingomonas</taxon>
    </lineage>
</organism>
<reference evidence="6 7" key="1">
    <citation type="submission" date="2018-08" db="EMBL/GenBank/DDBJ databases">
        <title>The multiple taxonomic identification of Sphingomonas gilva.</title>
        <authorList>
            <person name="Zhu D."/>
            <person name="Zheng S."/>
        </authorList>
    </citation>
    <scope>NUCLEOTIDE SEQUENCE [LARGE SCALE GENOMIC DNA]</scope>
    <source>
        <strain evidence="6 7">ZDH117</strain>
    </source>
</reference>
<dbReference type="OrthoDB" id="9805408at2"/>
<comment type="pathway">
    <text evidence="3">Amino-acid biosynthesis; L-lysine biosynthesis via DAP pathway; DL-2,6-diaminopimelate from LL-2,6-diaminopimelate: step 1/1.</text>
</comment>
<keyword evidence="3" id="KW-0457">Lysine biosynthesis</keyword>
<dbReference type="NCBIfam" id="TIGR00652">
    <property type="entry name" value="DapF"/>
    <property type="match status" value="1"/>
</dbReference>
<keyword evidence="3" id="KW-0963">Cytoplasm</keyword>
<feature type="compositionally biased region" description="Polar residues" evidence="5">
    <location>
        <begin position="326"/>
        <end position="339"/>
    </location>
</feature>
<keyword evidence="2 3" id="KW-0413">Isomerase</keyword>
<evidence type="ECO:0000313" key="7">
    <source>
        <dbReference type="Proteomes" id="UP000266693"/>
    </source>
</evidence>
<dbReference type="PANTHER" id="PTHR31689">
    <property type="entry name" value="DIAMINOPIMELATE EPIMERASE, CHLOROPLASTIC"/>
    <property type="match status" value="1"/>
</dbReference>
<evidence type="ECO:0000256" key="5">
    <source>
        <dbReference type="SAM" id="MobiDB-lite"/>
    </source>
</evidence>
<keyword evidence="3" id="KW-0028">Amino-acid biosynthesis</keyword>
<dbReference type="Gene3D" id="3.10.310.10">
    <property type="entry name" value="Diaminopimelate Epimerase, Chain A, domain 1"/>
    <property type="match status" value="2"/>
</dbReference>
<comment type="caution">
    <text evidence="6">The sequence shown here is derived from an EMBL/GenBank/DDBJ whole genome shotgun (WGS) entry which is preliminary data.</text>
</comment>
<gene>
    <name evidence="3 6" type="primary">dapF</name>
    <name evidence="6" type="ORF">D1610_01425</name>
</gene>
<feature type="binding site" evidence="3">
    <location>
        <begin position="225"/>
        <end position="226"/>
    </location>
    <ligand>
        <name>substrate</name>
    </ligand>
</feature>
<name>A0A396RR26_9SPHN</name>
<dbReference type="RefSeq" id="WP_118862346.1">
    <property type="nucleotide sequence ID" value="NZ_QWLV01000001.1"/>
</dbReference>
<comment type="catalytic activity">
    <reaction evidence="3">
        <text>(2S,6S)-2,6-diaminopimelate = meso-2,6-diaminopimelate</text>
        <dbReference type="Rhea" id="RHEA:15393"/>
        <dbReference type="ChEBI" id="CHEBI:57609"/>
        <dbReference type="ChEBI" id="CHEBI:57791"/>
        <dbReference type="EC" id="5.1.1.7"/>
    </reaction>
</comment>
<evidence type="ECO:0000313" key="6">
    <source>
        <dbReference type="EMBL" id="RHW18839.1"/>
    </source>
</evidence>
<dbReference type="EMBL" id="QWLV01000001">
    <property type="protein sequence ID" value="RHW18839.1"/>
    <property type="molecule type" value="Genomic_DNA"/>
</dbReference>
<comment type="function">
    <text evidence="3">Catalyzes the stereoinversion of LL-2,6-diaminopimelate (L,L-DAP) to meso-diaminopimelate (meso-DAP), a precursor of L-lysine and an essential component of the bacterial peptidoglycan.</text>
</comment>
<dbReference type="PANTHER" id="PTHR31689:SF0">
    <property type="entry name" value="DIAMINOPIMELATE EPIMERASE"/>
    <property type="match status" value="1"/>
</dbReference>
<keyword evidence="7" id="KW-1185">Reference proteome</keyword>
<dbReference type="InterPro" id="IPR001653">
    <property type="entry name" value="DAP_epimerase_DapF"/>
</dbReference>
<feature type="active site" description="Proton acceptor" evidence="3">
    <location>
        <position position="224"/>
    </location>
</feature>
<dbReference type="GO" id="GO:0009089">
    <property type="term" value="P:lysine biosynthetic process via diaminopimelate"/>
    <property type="evidence" value="ECO:0007669"/>
    <property type="project" value="UniProtKB-UniRule"/>
</dbReference>
<feature type="binding site" evidence="3">
    <location>
        <position position="66"/>
    </location>
    <ligand>
        <name>substrate</name>
    </ligand>
</feature>
<sequence>MRIGIVKCHGSGNDFPMIDGRQVTMTDDYWSGVAVALADRAGPVGGDGLLVLTSGGGGDFGMRMWNPDGSEAETCLNGLRCVARWGMEQHAFLTADVKLKTSSARVARVDDLAPGVATIREEVGPADLQLSYWPMNIGQDELVDEVCDRLPSTRAFTAIGMPNPHLVAFVDRIDDAELEAIGRFCEGRPRVLPNRANVSFVELRGTSDLFVRTFERGVGLTNSCGSAMAAAAYAACLTGRRAYDAPMTVYNAGGLVRATADGGGDVAIEGNATFEWRGEIEVDPARETARDLEIIERYEDEVAAWDAVVEGMVVPPRSDMPDGPLSTATSQQAGKSSYLSPEGERGGRGGRGGKISWDGFSAVTPGSIGKE</sequence>
<comment type="caution">
    <text evidence="3">Lacks conserved residue(s) required for the propagation of feature annotation.</text>
</comment>
<comment type="subunit">
    <text evidence="3">Homodimer.</text>
</comment>
<dbReference type="GO" id="GO:0005829">
    <property type="term" value="C:cytosol"/>
    <property type="evidence" value="ECO:0007669"/>
    <property type="project" value="TreeGrafter"/>
</dbReference>
<feature type="active site" description="Proton donor" evidence="3">
    <location>
        <position position="75"/>
    </location>
</feature>
<dbReference type="AlphaFoldDB" id="A0A396RR26"/>
<dbReference type="Pfam" id="PF01678">
    <property type="entry name" value="DAP_epimerase"/>
    <property type="match status" value="2"/>
</dbReference>
<evidence type="ECO:0000256" key="1">
    <source>
        <dbReference type="ARBA" id="ARBA00010219"/>
    </source>
</evidence>
<comment type="similarity">
    <text evidence="1 3">Belongs to the diaminopimelate epimerase family.</text>
</comment>
<feature type="binding site" evidence="3">
    <location>
        <position position="163"/>
    </location>
    <ligand>
        <name>substrate</name>
    </ligand>
</feature>
<dbReference type="EC" id="5.1.1.7" evidence="3 4"/>
<dbReference type="Proteomes" id="UP000266693">
    <property type="component" value="Unassembled WGS sequence"/>
</dbReference>
<feature type="binding site" evidence="3">
    <location>
        <begin position="215"/>
        <end position="216"/>
    </location>
    <ligand>
        <name>substrate</name>
    </ligand>
</feature>
<feature type="site" description="Could be important to modulate the pK values of the two catalytic cysteine residues" evidence="3">
    <location>
        <position position="215"/>
    </location>
</feature>
<feature type="site" description="Could be important to modulate the pK values of the two catalytic cysteine residues" evidence="3">
    <location>
        <position position="165"/>
    </location>
</feature>
<comment type="subcellular location">
    <subcellularLocation>
        <location evidence="3">Cytoplasm</location>
    </subcellularLocation>
</comment>
<feature type="binding site" evidence="3">
    <location>
        <position position="13"/>
    </location>
    <ligand>
        <name>substrate</name>
    </ligand>
</feature>
<dbReference type="UniPathway" id="UPA00034">
    <property type="reaction ID" value="UER00025"/>
</dbReference>